<dbReference type="EMBL" id="JAUEPP010000008">
    <property type="protein sequence ID" value="KAK3337904.1"/>
    <property type="molecule type" value="Genomic_DNA"/>
</dbReference>
<feature type="compositionally biased region" description="Low complexity" evidence="1">
    <location>
        <begin position="203"/>
        <end position="223"/>
    </location>
</feature>
<dbReference type="Pfam" id="PF20150">
    <property type="entry name" value="2EXR"/>
    <property type="match status" value="1"/>
</dbReference>
<keyword evidence="4" id="KW-1185">Reference proteome</keyword>
<gene>
    <name evidence="3" type="ORF">B0H65DRAFT_307019</name>
</gene>
<reference evidence="3" key="2">
    <citation type="submission" date="2023-06" db="EMBL/GenBank/DDBJ databases">
        <authorList>
            <consortium name="Lawrence Berkeley National Laboratory"/>
            <person name="Haridas S."/>
            <person name="Hensen N."/>
            <person name="Bonometti L."/>
            <person name="Westerberg I."/>
            <person name="Brannstrom I.O."/>
            <person name="Guillou S."/>
            <person name="Cros-Aarteil S."/>
            <person name="Calhoun S."/>
            <person name="Kuo A."/>
            <person name="Mondo S."/>
            <person name="Pangilinan J."/>
            <person name="Riley R."/>
            <person name="Labutti K."/>
            <person name="Andreopoulos B."/>
            <person name="Lipzen A."/>
            <person name="Chen C."/>
            <person name="Yanf M."/>
            <person name="Daum C."/>
            <person name="Ng V."/>
            <person name="Clum A."/>
            <person name="Steindorff A."/>
            <person name="Ohm R."/>
            <person name="Martin F."/>
            <person name="Silar P."/>
            <person name="Natvig D."/>
            <person name="Lalanne C."/>
            <person name="Gautier V."/>
            <person name="Ament-Velasquez S.L."/>
            <person name="Kruys A."/>
            <person name="Hutchinson M.I."/>
            <person name="Powell A.J."/>
            <person name="Barry K."/>
            <person name="Miller A.N."/>
            <person name="Grigoriev I.V."/>
            <person name="Debuchy R."/>
            <person name="Gladieux P."/>
            <person name="Thoren M.H."/>
            <person name="Johannesson H."/>
        </authorList>
    </citation>
    <scope>NUCLEOTIDE SEQUENCE</scope>
    <source>
        <strain evidence="3">CBS 560.94</strain>
    </source>
</reference>
<feature type="compositionally biased region" description="Acidic residues" evidence="1">
    <location>
        <begin position="226"/>
        <end position="240"/>
    </location>
</feature>
<organism evidence="3 4">
    <name type="scientific">Neurospora tetraspora</name>
    <dbReference type="NCBI Taxonomy" id="94610"/>
    <lineage>
        <taxon>Eukaryota</taxon>
        <taxon>Fungi</taxon>
        <taxon>Dikarya</taxon>
        <taxon>Ascomycota</taxon>
        <taxon>Pezizomycotina</taxon>
        <taxon>Sordariomycetes</taxon>
        <taxon>Sordariomycetidae</taxon>
        <taxon>Sordariales</taxon>
        <taxon>Sordariaceae</taxon>
        <taxon>Neurospora</taxon>
    </lineage>
</organism>
<sequence>MDEITTTPTTTTPRTFTLFPLLPTELRLAIWQASCHPRILEIHYCPSQDRCFTPSKPPVILSVCRESRHEALSRIYAKAFGTRTHPSGSIYFAPDLDILYIPRYYEEEGDFHHHQKGGGRGGSKEEQEKERTRRIMSMGYSETARDFGRYVLNTTELVKNLAIDHVRPEIRRPWETYSKFCLIRSFLKLERAFLILDNTTTTTTTTSTSTTATASATTISTTSGWVEEEEEEEEEDEEDQIEFIDPTESKEEIMRLMENVSASFTHEVGVGVTTRFEESSSGGRSNDQQHFDCCSDHVPAGRNGGDELALIPKTKVHHHHHHHHHSHAPWQSHTSSFVACV</sequence>
<feature type="compositionally biased region" description="Basic and acidic residues" evidence="1">
    <location>
        <begin position="122"/>
        <end position="132"/>
    </location>
</feature>
<accession>A0AAE0J6R1</accession>
<evidence type="ECO:0000259" key="2">
    <source>
        <dbReference type="Pfam" id="PF20150"/>
    </source>
</evidence>
<evidence type="ECO:0000256" key="1">
    <source>
        <dbReference type="SAM" id="MobiDB-lite"/>
    </source>
</evidence>
<reference evidence="3" key="1">
    <citation type="journal article" date="2023" name="Mol. Phylogenet. Evol.">
        <title>Genome-scale phylogeny and comparative genomics of the fungal order Sordariales.</title>
        <authorList>
            <person name="Hensen N."/>
            <person name="Bonometti L."/>
            <person name="Westerberg I."/>
            <person name="Brannstrom I.O."/>
            <person name="Guillou S."/>
            <person name="Cros-Aarteil S."/>
            <person name="Calhoun S."/>
            <person name="Haridas S."/>
            <person name="Kuo A."/>
            <person name="Mondo S."/>
            <person name="Pangilinan J."/>
            <person name="Riley R."/>
            <person name="LaButti K."/>
            <person name="Andreopoulos B."/>
            <person name="Lipzen A."/>
            <person name="Chen C."/>
            <person name="Yan M."/>
            <person name="Daum C."/>
            <person name="Ng V."/>
            <person name="Clum A."/>
            <person name="Steindorff A."/>
            <person name="Ohm R.A."/>
            <person name="Martin F."/>
            <person name="Silar P."/>
            <person name="Natvig D.O."/>
            <person name="Lalanne C."/>
            <person name="Gautier V."/>
            <person name="Ament-Velasquez S.L."/>
            <person name="Kruys A."/>
            <person name="Hutchinson M.I."/>
            <person name="Powell A.J."/>
            <person name="Barry K."/>
            <person name="Miller A.N."/>
            <person name="Grigoriev I.V."/>
            <person name="Debuchy R."/>
            <person name="Gladieux P."/>
            <person name="Hiltunen Thoren M."/>
            <person name="Johannesson H."/>
        </authorList>
    </citation>
    <scope>NUCLEOTIDE SEQUENCE</scope>
    <source>
        <strain evidence="3">CBS 560.94</strain>
    </source>
</reference>
<name>A0AAE0J6R1_9PEZI</name>
<comment type="caution">
    <text evidence="3">The sequence shown here is derived from an EMBL/GenBank/DDBJ whole genome shotgun (WGS) entry which is preliminary data.</text>
</comment>
<feature type="region of interest" description="Disordered" evidence="1">
    <location>
        <begin position="111"/>
        <end position="132"/>
    </location>
</feature>
<evidence type="ECO:0000313" key="4">
    <source>
        <dbReference type="Proteomes" id="UP001278500"/>
    </source>
</evidence>
<dbReference type="PANTHER" id="PTHR35910:SF6">
    <property type="entry name" value="2EXR DOMAIN-CONTAINING PROTEIN"/>
    <property type="match status" value="1"/>
</dbReference>
<feature type="region of interest" description="Disordered" evidence="1">
    <location>
        <begin position="203"/>
        <end position="240"/>
    </location>
</feature>
<dbReference type="PANTHER" id="PTHR35910">
    <property type="entry name" value="2EXR DOMAIN-CONTAINING PROTEIN"/>
    <property type="match status" value="1"/>
</dbReference>
<protein>
    <recommendedName>
        <fullName evidence="2">2EXR domain-containing protein</fullName>
    </recommendedName>
</protein>
<dbReference type="AlphaFoldDB" id="A0AAE0J6R1"/>
<dbReference type="Proteomes" id="UP001278500">
    <property type="component" value="Unassembled WGS sequence"/>
</dbReference>
<dbReference type="RefSeq" id="XP_062677355.1">
    <property type="nucleotide sequence ID" value="XM_062823234.1"/>
</dbReference>
<proteinExistence type="predicted"/>
<evidence type="ECO:0000313" key="3">
    <source>
        <dbReference type="EMBL" id="KAK3337904.1"/>
    </source>
</evidence>
<dbReference type="InterPro" id="IPR045518">
    <property type="entry name" value="2EXR"/>
</dbReference>
<feature type="domain" description="2EXR" evidence="2">
    <location>
        <begin position="16"/>
        <end position="99"/>
    </location>
</feature>
<dbReference type="GeneID" id="87860388"/>